<feature type="domain" description="DNA-directed DNA polymerase family A palm" evidence="19">
    <location>
        <begin position="648"/>
        <end position="854"/>
    </location>
</feature>
<dbReference type="InterPro" id="IPR008918">
    <property type="entry name" value="HhH2"/>
</dbReference>
<comment type="catalytic activity">
    <reaction evidence="14 16">
        <text>DNA(n) + a 2'-deoxyribonucleoside 5'-triphosphate = DNA(n+1) + diphosphate</text>
        <dbReference type="Rhea" id="RHEA:22508"/>
        <dbReference type="Rhea" id="RHEA-COMP:17339"/>
        <dbReference type="Rhea" id="RHEA-COMP:17340"/>
        <dbReference type="ChEBI" id="CHEBI:33019"/>
        <dbReference type="ChEBI" id="CHEBI:61560"/>
        <dbReference type="ChEBI" id="CHEBI:173112"/>
        <dbReference type="EC" id="2.7.7.7"/>
    </reaction>
</comment>
<evidence type="ECO:0000256" key="12">
    <source>
        <dbReference type="ARBA" id="ARBA00023125"/>
    </source>
</evidence>
<dbReference type="InterPro" id="IPR020046">
    <property type="entry name" value="5-3_exonucl_a-hlix_arch_N"/>
</dbReference>
<dbReference type="InterPro" id="IPR029060">
    <property type="entry name" value="PIN-like_dom_sf"/>
</dbReference>
<dbReference type="PRINTS" id="PR00868">
    <property type="entry name" value="DNAPOLI"/>
</dbReference>
<dbReference type="GO" id="GO:0008408">
    <property type="term" value="F:3'-5' exonuclease activity"/>
    <property type="evidence" value="ECO:0007669"/>
    <property type="project" value="UniProtKB-UniRule"/>
</dbReference>
<evidence type="ECO:0000259" key="18">
    <source>
        <dbReference type="SMART" id="SM00475"/>
    </source>
</evidence>
<dbReference type="InterPro" id="IPR002421">
    <property type="entry name" value="5-3_exonuclease"/>
</dbReference>
<dbReference type="AlphaFoldDB" id="A0A7U4TJ38"/>
<dbReference type="CDD" id="cd09859">
    <property type="entry name" value="PIN_53EXO"/>
    <property type="match status" value="1"/>
</dbReference>
<keyword evidence="13 16" id="KW-0234">DNA repair</keyword>
<dbReference type="PANTHER" id="PTHR10133:SF27">
    <property type="entry name" value="DNA POLYMERASE NU"/>
    <property type="match status" value="1"/>
</dbReference>
<name>A0A7U4TJ38_DESA2</name>
<keyword evidence="11 16" id="KW-0239">DNA-directed DNA polymerase</keyword>
<dbReference type="SUPFAM" id="SSF47807">
    <property type="entry name" value="5' to 3' exonuclease, C-terminal subdomain"/>
    <property type="match status" value="1"/>
</dbReference>
<dbReference type="Gene3D" id="1.10.150.20">
    <property type="entry name" value="5' to 3' exonuclease, C-terminal subdomain"/>
    <property type="match status" value="2"/>
</dbReference>
<dbReference type="SMART" id="SM00474">
    <property type="entry name" value="35EXOc"/>
    <property type="match status" value="1"/>
</dbReference>
<keyword evidence="9 16" id="KW-0378">Hydrolase</keyword>
<dbReference type="InterPro" id="IPR036279">
    <property type="entry name" value="5-3_exonuclease_C_sf"/>
</dbReference>
<evidence type="ECO:0000256" key="3">
    <source>
        <dbReference type="ARBA" id="ARBA00020311"/>
    </source>
</evidence>
<feature type="domain" description="5'-3' exonuclease" evidence="18">
    <location>
        <begin position="3"/>
        <end position="258"/>
    </location>
</feature>
<evidence type="ECO:0000259" key="19">
    <source>
        <dbReference type="SMART" id="SM00482"/>
    </source>
</evidence>
<dbReference type="FunFam" id="3.40.50.1010:FF:000001">
    <property type="entry name" value="DNA polymerase I"/>
    <property type="match status" value="1"/>
</dbReference>
<evidence type="ECO:0000259" key="17">
    <source>
        <dbReference type="SMART" id="SM00474"/>
    </source>
</evidence>
<dbReference type="SUPFAM" id="SSF56672">
    <property type="entry name" value="DNA/RNA polymerases"/>
    <property type="match status" value="1"/>
</dbReference>
<evidence type="ECO:0000256" key="9">
    <source>
        <dbReference type="ARBA" id="ARBA00022801"/>
    </source>
</evidence>
<dbReference type="Proteomes" id="UP000070560">
    <property type="component" value="Chromosome"/>
</dbReference>
<evidence type="ECO:0000256" key="8">
    <source>
        <dbReference type="ARBA" id="ARBA00022763"/>
    </source>
</evidence>
<dbReference type="InterPro" id="IPR019760">
    <property type="entry name" value="DNA-dir_DNA_pol_A_CS"/>
</dbReference>
<protein>
    <recommendedName>
        <fullName evidence="3 15">DNA polymerase I</fullName>
        <ecNumber evidence="2 15">2.7.7.7</ecNumber>
    </recommendedName>
</protein>
<dbReference type="InterPro" id="IPR036397">
    <property type="entry name" value="RNaseH_sf"/>
</dbReference>
<dbReference type="Gene3D" id="3.30.70.370">
    <property type="match status" value="1"/>
</dbReference>
<feature type="domain" description="3'-5' exonuclease" evidence="17">
    <location>
        <begin position="292"/>
        <end position="479"/>
    </location>
</feature>
<dbReference type="InterPro" id="IPR001098">
    <property type="entry name" value="DNA-dir_DNA_pol_A_palm_dom"/>
</dbReference>
<dbReference type="InterPro" id="IPR020045">
    <property type="entry name" value="DNA_polI_H3TH"/>
</dbReference>
<dbReference type="InterPro" id="IPR012337">
    <property type="entry name" value="RNaseH-like_sf"/>
</dbReference>
<dbReference type="InterPro" id="IPR018320">
    <property type="entry name" value="DNA_polymerase_1"/>
</dbReference>
<evidence type="ECO:0000256" key="11">
    <source>
        <dbReference type="ARBA" id="ARBA00022932"/>
    </source>
</evidence>
<reference evidence="20 21" key="1">
    <citation type="submission" date="2015-10" db="EMBL/GenBank/DDBJ databases">
        <title>Candidatus Desulfofervidus auxilii, a hydrogenotrophic sulfate-reducing bacterium involved in the thermophilic anaerobic oxidation of methane.</title>
        <authorList>
            <person name="Krukenberg V."/>
            <person name="Richter M."/>
            <person name="Wegener G."/>
        </authorList>
    </citation>
    <scope>NUCLEOTIDE SEQUENCE [LARGE SCALE GENOMIC DNA]</scope>
    <source>
        <strain evidence="20 21">HS1</strain>
    </source>
</reference>
<gene>
    <name evidence="16" type="primary">polA</name>
    <name evidence="20" type="ORF">HS1_002384</name>
</gene>
<evidence type="ECO:0000256" key="16">
    <source>
        <dbReference type="RuleBase" id="RU004460"/>
    </source>
</evidence>
<dbReference type="EMBL" id="CP013015">
    <property type="protein sequence ID" value="AMM42166.1"/>
    <property type="molecule type" value="Genomic_DNA"/>
</dbReference>
<dbReference type="SMART" id="SM00482">
    <property type="entry name" value="POLAc"/>
    <property type="match status" value="1"/>
</dbReference>
<dbReference type="SUPFAM" id="SSF88723">
    <property type="entry name" value="PIN domain-like"/>
    <property type="match status" value="1"/>
</dbReference>
<dbReference type="InterPro" id="IPR002298">
    <property type="entry name" value="DNA_polymerase_A"/>
</dbReference>
<dbReference type="GO" id="GO:0008409">
    <property type="term" value="F:5'-3' exonuclease activity"/>
    <property type="evidence" value="ECO:0007669"/>
    <property type="project" value="UniProtKB-UniRule"/>
</dbReference>
<dbReference type="CDD" id="cd06139">
    <property type="entry name" value="DNA_polA_I_Ecoli_like_exo"/>
    <property type="match status" value="1"/>
</dbReference>
<evidence type="ECO:0000256" key="7">
    <source>
        <dbReference type="ARBA" id="ARBA00022722"/>
    </source>
</evidence>
<evidence type="ECO:0000256" key="1">
    <source>
        <dbReference type="ARBA" id="ARBA00007705"/>
    </source>
</evidence>
<dbReference type="FunFam" id="1.10.150.20:FF:000002">
    <property type="entry name" value="DNA polymerase I"/>
    <property type="match status" value="1"/>
</dbReference>
<evidence type="ECO:0000256" key="15">
    <source>
        <dbReference type="NCBIfam" id="TIGR00593"/>
    </source>
</evidence>
<evidence type="ECO:0000256" key="5">
    <source>
        <dbReference type="ARBA" id="ARBA00022695"/>
    </source>
</evidence>
<dbReference type="Gene3D" id="3.30.420.10">
    <property type="entry name" value="Ribonuclease H-like superfamily/Ribonuclease H"/>
    <property type="match status" value="1"/>
</dbReference>
<dbReference type="PANTHER" id="PTHR10133">
    <property type="entry name" value="DNA POLYMERASE I"/>
    <property type="match status" value="1"/>
</dbReference>
<evidence type="ECO:0000256" key="13">
    <source>
        <dbReference type="ARBA" id="ARBA00023204"/>
    </source>
</evidence>
<comment type="function">
    <text evidence="16">In addition to polymerase activity, this DNA polymerase exhibits 3'-5' and 5'-3' exonuclease activity.</text>
</comment>
<dbReference type="GO" id="GO:0003677">
    <property type="term" value="F:DNA binding"/>
    <property type="evidence" value="ECO:0007669"/>
    <property type="project" value="UniProtKB-UniRule"/>
</dbReference>
<evidence type="ECO:0000256" key="4">
    <source>
        <dbReference type="ARBA" id="ARBA00022679"/>
    </source>
</evidence>
<dbReference type="CDD" id="cd09898">
    <property type="entry name" value="H3TH_53EXO"/>
    <property type="match status" value="1"/>
</dbReference>
<dbReference type="PROSITE" id="PS00447">
    <property type="entry name" value="DNA_POLYMERASE_A"/>
    <property type="match status" value="1"/>
</dbReference>
<dbReference type="GO" id="GO:0006261">
    <property type="term" value="P:DNA-templated DNA replication"/>
    <property type="evidence" value="ECO:0007669"/>
    <property type="project" value="UniProtKB-UniRule"/>
</dbReference>
<dbReference type="KEGG" id="daw:HS1_002384"/>
<dbReference type="Pfam" id="PF01367">
    <property type="entry name" value="5_3_exonuc"/>
    <property type="match status" value="1"/>
</dbReference>
<dbReference type="FunFam" id="1.20.1060.10:FF:000001">
    <property type="entry name" value="DNA polymerase I"/>
    <property type="match status" value="1"/>
</dbReference>
<dbReference type="EC" id="2.7.7.7" evidence="2 15"/>
<dbReference type="SUPFAM" id="SSF53098">
    <property type="entry name" value="Ribonuclease H-like"/>
    <property type="match status" value="1"/>
</dbReference>
<dbReference type="InterPro" id="IPR002562">
    <property type="entry name" value="3'-5'_exonuclease_dom"/>
</dbReference>
<evidence type="ECO:0000256" key="10">
    <source>
        <dbReference type="ARBA" id="ARBA00022839"/>
    </source>
</evidence>
<keyword evidence="12 16" id="KW-0238">DNA-binding</keyword>
<evidence type="ECO:0000313" key="20">
    <source>
        <dbReference type="EMBL" id="AMM42166.1"/>
    </source>
</evidence>
<evidence type="ECO:0000256" key="14">
    <source>
        <dbReference type="ARBA" id="ARBA00049244"/>
    </source>
</evidence>
<dbReference type="CDD" id="cd08637">
    <property type="entry name" value="DNA_pol_A_pol_I_C"/>
    <property type="match status" value="1"/>
</dbReference>
<dbReference type="SMART" id="SM00475">
    <property type="entry name" value="53EXOc"/>
    <property type="match status" value="1"/>
</dbReference>
<evidence type="ECO:0000313" key="21">
    <source>
        <dbReference type="Proteomes" id="UP000070560"/>
    </source>
</evidence>
<keyword evidence="5 16" id="KW-0548">Nucleotidyltransferase</keyword>
<keyword evidence="7" id="KW-0540">Nuclease</keyword>
<keyword evidence="4 16" id="KW-0808">Transferase</keyword>
<evidence type="ECO:0000256" key="6">
    <source>
        <dbReference type="ARBA" id="ARBA00022705"/>
    </source>
</evidence>
<keyword evidence="6 16" id="KW-0235">DNA replication</keyword>
<dbReference type="NCBIfam" id="NF004397">
    <property type="entry name" value="PRK05755.1"/>
    <property type="match status" value="1"/>
</dbReference>
<dbReference type="Gene3D" id="1.20.1060.10">
    <property type="entry name" value="Taq DNA Polymerase, Chain T, domain 4"/>
    <property type="match status" value="1"/>
</dbReference>
<evidence type="ECO:0000256" key="2">
    <source>
        <dbReference type="ARBA" id="ARBA00012417"/>
    </source>
</evidence>
<keyword evidence="8 16" id="KW-0227">DNA damage</keyword>
<dbReference type="SMART" id="SM00279">
    <property type="entry name" value="HhH2"/>
    <property type="match status" value="1"/>
</dbReference>
<accession>A0A7U4TJ38</accession>
<keyword evidence="10 16" id="KW-0269">Exonuclease</keyword>
<dbReference type="Pfam" id="PF00476">
    <property type="entry name" value="DNA_pol_A"/>
    <property type="match status" value="1"/>
</dbReference>
<comment type="similarity">
    <text evidence="1 16">Belongs to the DNA polymerase type-A family.</text>
</comment>
<sequence>MPKQIYLIDGSSYIYRAYHALTPLSNSRGFPTHAIYGVTNMILKILREKKPDYIAVVFDAKGPTFRHKESPTYKANRPTMPEDLSQQIPYIKKIIQALGITFLEKEGYEADDIIATLCKQFAHQDVEIVLVSGDKDLWQLLSSKTKLWDSMRDKILEERDILGKYKLPPSRLKEVMALTGDKIDNIPGVPKVGEKTAIKLIQEFGSLDNLLANIEKVKSRLLRENLLQYKNQVLTNLKLVSLDENVPLNLRLQHLSPQPIDRETLIKLFTELDFKKLLRELLPEPSLAEVKYECVLDKPTLNRMIERLKTKKSVALEVQTTERDPISSELVGISFCCEPGEAWYIPLKHFYLGVPSQLPLKEVLEGLREILEDGTFLKVGQEIKHTLLVLRRYGVELKGVYFDTMVAAYVLQPGQTSYNLEELAQTYLKVRKKSYKELVSKDRKPITFSQVPLEKAKNYACEKIDIILRLKHILAEKIEASSQKALFQNIELPLIPVLADMQWWGVKIDSNYLRRLSNIFSDRLRNLERRIFKLAGEEFNISSPAQLRHILFEKLKLPVIKKTRGKTGYSTDAEVLNSLAVIHPLPQEVINYRNLMKLKSGYIDALPKMVNPKTGRIHTSYNQTVTATGRLSSSEPNLQNIPTRGEDGKSIRCAFIPETGWLYLAADYSQIELRLLAHFSDDVALIEAFHRGEDIHSRTASEIFQVKPQLVTPDMRRQAKVINFGIIYGMSPYGLSKELGIDVATAKKYIEEYFARYPGVNEYIENSLNKARKNGYVETFFKHKRFIPQINSKNSILRKFAERVAINTPIQGTAAEIIKLAMIHLWQVIKERHLKTKMIMQVHDELIFELPPQEEQTLKSLVKDIMEGVVNLKVPLKVNIKIGKNWAEVS</sequence>
<dbReference type="Pfam" id="PF02739">
    <property type="entry name" value="5_3_exonuc_N"/>
    <property type="match status" value="1"/>
</dbReference>
<dbReference type="InterPro" id="IPR043502">
    <property type="entry name" value="DNA/RNA_pol_sf"/>
</dbReference>
<dbReference type="NCBIfam" id="TIGR00593">
    <property type="entry name" value="pola"/>
    <property type="match status" value="1"/>
</dbReference>
<organism evidence="20 21">
    <name type="scientific">Desulfofervidus auxilii</name>
    <dbReference type="NCBI Taxonomy" id="1621989"/>
    <lineage>
        <taxon>Bacteria</taxon>
        <taxon>Pseudomonadati</taxon>
        <taxon>Thermodesulfobacteriota</taxon>
        <taxon>Candidatus Desulfofervidia</taxon>
        <taxon>Candidatus Desulfofervidales</taxon>
        <taxon>Candidatus Desulfofervidaceae</taxon>
        <taxon>Candidatus Desulfofervidus</taxon>
    </lineage>
</organism>
<dbReference type="GO" id="GO:0003887">
    <property type="term" value="F:DNA-directed DNA polymerase activity"/>
    <property type="evidence" value="ECO:0007669"/>
    <property type="project" value="UniProtKB-UniRule"/>
</dbReference>
<dbReference type="GO" id="GO:0006302">
    <property type="term" value="P:double-strand break repair"/>
    <property type="evidence" value="ECO:0007669"/>
    <property type="project" value="TreeGrafter"/>
</dbReference>
<dbReference type="RefSeq" id="WP_066065875.1">
    <property type="nucleotide sequence ID" value="NZ_CP013015.1"/>
</dbReference>
<keyword evidence="21" id="KW-1185">Reference proteome</keyword>
<dbReference type="FunFam" id="1.10.150.20:FF:000003">
    <property type="entry name" value="DNA polymerase I"/>
    <property type="match status" value="1"/>
</dbReference>
<dbReference type="Pfam" id="PF01612">
    <property type="entry name" value="DNA_pol_A_exo1"/>
    <property type="match status" value="1"/>
</dbReference>
<proteinExistence type="inferred from homology"/>
<dbReference type="Gene3D" id="3.40.50.1010">
    <property type="entry name" value="5'-nuclease"/>
    <property type="match status" value="1"/>
</dbReference>
<dbReference type="OrthoDB" id="9806424at2"/>